<gene>
    <name evidence="1" type="ORF">LJ657_19150</name>
</gene>
<keyword evidence="2" id="KW-1185">Reference proteome</keyword>
<proteinExistence type="predicted"/>
<organism evidence="1 2">
    <name type="scientific">Streptomyces guryensis</name>
    <dbReference type="NCBI Taxonomy" id="2886947"/>
    <lineage>
        <taxon>Bacteria</taxon>
        <taxon>Bacillati</taxon>
        <taxon>Actinomycetota</taxon>
        <taxon>Actinomycetes</taxon>
        <taxon>Kitasatosporales</taxon>
        <taxon>Streptomycetaceae</taxon>
        <taxon>Streptomyces</taxon>
    </lineage>
</organism>
<comment type="caution">
    <text evidence="1">The sequence shown here is derived from an EMBL/GenBank/DDBJ whole genome shotgun (WGS) entry which is preliminary data.</text>
</comment>
<dbReference type="AlphaFoldDB" id="A0A9Q3VNE6"/>
<dbReference type="RefSeq" id="WP_232649860.1">
    <property type="nucleotide sequence ID" value="NZ_JAJSBI010000009.1"/>
</dbReference>
<sequence>MAERDSLLAYPVVEAVCATAMSRQGGAASWWWAVGWLVQIGELHGHVSDLQALWTEGAVQQITNENTTLKQRVRRLATDNRTLHERLKAARSNS</sequence>
<protein>
    <submittedName>
        <fullName evidence="1">Uncharacterized protein</fullName>
    </submittedName>
</protein>
<accession>A0A9Q3VNE6</accession>
<evidence type="ECO:0000313" key="1">
    <source>
        <dbReference type="EMBL" id="MCD9875739.1"/>
    </source>
</evidence>
<evidence type="ECO:0000313" key="2">
    <source>
        <dbReference type="Proteomes" id="UP001108029"/>
    </source>
</evidence>
<dbReference type="EMBL" id="JAJSBI010000009">
    <property type="protein sequence ID" value="MCD9875739.1"/>
    <property type="molecule type" value="Genomic_DNA"/>
</dbReference>
<reference evidence="1" key="1">
    <citation type="submission" date="2021-12" db="EMBL/GenBank/DDBJ databases">
        <authorList>
            <person name="Lee J.-H."/>
            <person name="Kim S.-B."/>
        </authorList>
    </citation>
    <scope>NUCLEOTIDE SEQUENCE</scope>
    <source>
        <strain evidence="1">NR30</strain>
    </source>
</reference>
<name>A0A9Q3VNE6_9ACTN</name>
<dbReference type="Proteomes" id="UP001108029">
    <property type="component" value="Unassembled WGS sequence"/>
</dbReference>